<gene>
    <name evidence="9" type="ORF">A7U60_g4827</name>
</gene>
<dbReference type="AlphaFoldDB" id="A0A9Q5HYH2"/>
<evidence type="ECO:0000256" key="1">
    <source>
        <dbReference type="ARBA" id="ARBA00004141"/>
    </source>
</evidence>
<feature type="transmembrane region" description="Helical" evidence="6">
    <location>
        <begin position="125"/>
        <end position="143"/>
    </location>
</feature>
<dbReference type="Proteomes" id="UP000757232">
    <property type="component" value="Unassembled WGS sequence"/>
</dbReference>
<keyword evidence="3 6" id="KW-1133">Transmembrane helix</keyword>
<keyword evidence="4 6" id="KW-0472">Membrane</keyword>
<evidence type="ECO:0000256" key="6">
    <source>
        <dbReference type="SAM" id="Phobius"/>
    </source>
</evidence>
<evidence type="ECO:0000259" key="8">
    <source>
        <dbReference type="Pfam" id="PF13886"/>
    </source>
</evidence>
<sequence length="356" mass="38182">MSFCFLHMRSCLLLVFCYSFLLCEATFDNGTSYVLGEDESGAVQISDPTTGDTVDQSPASDGSGDGMNLPAVLWIVFAFLIGFPLLTMGVRLGRFTSGVGLGLGLAVALWASVINTVSEGDISDIVILAIAVVLFLIGFIVGVMTIEYLVGVLALGAAGGMSLAMRAVLMREDLLVPIYYVNWILCSVFGAVGLFLALLTDRWGVIIGSSSAGSFLVGLGVDLLINKQSGISRGLRFLFDRNKNHLADILGNGYQPPISTIVIMAVTLALIPIFSFAQHKIFPQPFRKARHRPASLLGDDASVRSRTWIDEPPSTQALVTHSEEEATLVTPTGYQDELKEKALVAAGVPKLKHTEH</sequence>
<proteinExistence type="predicted"/>
<keyword evidence="2 6" id="KW-0812">Transmembrane</keyword>
<name>A0A9Q5HYH2_SANBA</name>
<dbReference type="GO" id="GO:0016020">
    <property type="term" value="C:membrane"/>
    <property type="evidence" value="ECO:0007669"/>
    <property type="project" value="UniProtKB-SubCell"/>
</dbReference>
<feature type="region of interest" description="Disordered" evidence="5">
    <location>
        <begin position="43"/>
        <end position="62"/>
    </location>
</feature>
<keyword evidence="10" id="KW-1185">Reference proteome</keyword>
<feature type="chain" id="PRO_5040110710" description="TM7S3/TM198-like domain-containing protein" evidence="7">
    <location>
        <begin position="26"/>
        <end position="356"/>
    </location>
</feature>
<comment type="caution">
    <text evidence="9">The sequence shown here is derived from an EMBL/GenBank/DDBJ whole genome shotgun (WGS) entry which is preliminary data.</text>
</comment>
<feature type="transmembrane region" description="Helical" evidence="6">
    <location>
        <begin position="258"/>
        <end position="277"/>
    </location>
</feature>
<feature type="transmembrane region" description="Helical" evidence="6">
    <location>
        <begin position="206"/>
        <end position="225"/>
    </location>
</feature>
<feature type="transmembrane region" description="Helical" evidence="6">
    <location>
        <begin position="148"/>
        <end position="168"/>
    </location>
</feature>
<evidence type="ECO:0000256" key="4">
    <source>
        <dbReference type="ARBA" id="ARBA00023136"/>
    </source>
</evidence>
<dbReference type="InterPro" id="IPR025256">
    <property type="entry name" value="TM7S3/TM198-like_dom"/>
</dbReference>
<accession>A0A9Q5HYH2</accession>
<evidence type="ECO:0000256" key="5">
    <source>
        <dbReference type="SAM" id="MobiDB-lite"/>
    </source>
</evidence>
<evidence type="ECO:0000256" key="7">
    <source>
        <dbReference type="SAM" id="SignalP"/>
    </source>
</evidence>
<feature type="transmembrane region" description="Helical" evidence="6">
    <location>
        <begin position="71"/>
        <end position="88"/>
    </location>
</feature>
<evidence type="ECO:0000313" key="10">
    <source>
        <dbReference type="Proteomes" id="UP000757232"/>
    </source>
</evidence>
<evidence type="ECO:0000256" key="3">
    <source>
        <dbReference type="ARBA" id="ARBA00022989"/>
    </source>
</evidence>
<dbReference type="EMBL" id="LNZH02000185">
    <property type="protein sequence ID" value="OCB88042.1"/>
    <property type="molecule type" value="Genomic_DNA"/>
</dbReference>
<feature type="transmembrane region" description="Helical" evidence="6">
    <location>
        <begin position="95"/>
        <end position="113"/>
    </location>
</feature>
<feature type="compositionally biased region" description="Polar residues" evidence="5">
    <location>
        <begin position="46"/>
        <end position="60"/>
    </location>
</feature>
<feature type="domain" description="TM7S3/TM198-like" evidence="8">
    <location>
        <begin position="76"/>
        <end position="275"/>
    </location>
</feature>
<keyword evidence="7" id="KW-0732">Signal</keyword>
<feature type="signal peptide" evidence="7">
    <location>
        <begin position="1"/>
        <end position="25"/>
    </location>
</feature>
<protein>
    <recommendedName>
        <fullName evidence="8">TM7S3/TM198-like domain-containing protein</fullName>
    </recommendedName>
</protein>
<evidence type="ECO:0000313" key="9">
    <source>
        <dbReference type="EMBL" id="OCB88042.1"/>
    </source>
</evidence>
<evidence type="ECO:0000256" key="2">
    <source>
        <dbReference type="ARBA" id="ARBA00022692"/>
    </source>
</evidence>
<dbReference type="OrthoDB" id="3359595at2759"/>
<feature type="transmembrane region" description="Helical" evidence="6">
    <location>
        <begin position="180"/>
        <end position="199"/>
    </location>
</feature>
<organism evidence="9 10">
    <name type="scientific">Sanghuangporus baumii</name>
    <name type="common">Phellinus baumii</name>
    <dbReference type="NCBI Taxonomy" id="108892"/>
    <lineage>
        <taxon>Eukaryota</taxon>
        <taxon>Fungi</taxon>
        <taxon>Dikarya</taxon>
        <taxon>Basidiomycota</taxon>
        <taxon>Agaricomycotina</taxon>
        <taxon>Agaricomycetes</taxon>
        <taxon>Hymenochaetales</taxon>
        <taxon>Hymenochaetaceae</taxon>
        <taxon>Sanghuangporus</taxon>
    </lineage>
</organism>
<reference evidence="9" key="1">
    <citation type="submission" date="2016-06" db="EMBL/GenBank/DDBJ databases">
        <title>Draft Genome sequence of the fungus Inonotus baumii.</title>
        <authorList>
            <person name="Zhu H."/>
            <person name="Lin W."/>
        </authorList>
    </citation>
    <scope>NUCLEOTIDE SEQUENCE</scope>
    <source>
        <strain evidence="9">821</strain>
    </source>
</reference>
<dbReference type="Pfam" id="PF13886">
    <property type="entry name" value="TM7S3_TM198"/>
    <property type="match status" value="1"/>
</dbReference>
<comment type="subcellular location">
    <subcellularLocation>
        <location evidence="1">Membrane</location>
        <topology evidence="1">Multi-pass membrane protein</topology>
    </subcellularLocation>
</comment>